<comment type="caution">
    <text evidence="1">The sequence shown here is derived from an EMBL/GenBank/DDBJ whole genome shotgun (WGS) entry which is preliminary data.</text>
</comment>
<dbReference type="PANTHER" id="PTHR46289">
    <property type="entry name" value="52 KDA REPRESSOR OF THE INHIBITOR OF THE PROTEIN KINASE-LIKE PROTEIN-RELATED"/>
    <property type="match status" value="1"/>
</dbReference>
<dbReference type="Proteomes" id="UP001152888">
    <property type="component" value="Unassembled WGS sequence"/>
</dbReference>
<name>A0A9P0Q9A3_ACAOB</name>
<evidence type="ECO:0000313" key="2">
    <source>
        <dbReference type="Proteomes" id="UP001152888"/>
    </source>
</evidence>
<organism evidence="1 2">
    <name type="scientific">Acanthoscelides obtectus</name>
    <name type="common">Bean weevil</name>
    <name type="synonym">Bruchus obtectus</name>
    <dbReference type="NCBI Taxonomy" id="200917"/>
    <lineage>
        <taxon>Eukaryota</taxon>
        <taxon>Metazoa</taxon>
        <taxon>Ecdysozoa</taxon>
        <taxon>Arthropoda</taxon>
        <taxon>Hexapoda</taxon>
        <taxon>Insecta</taxon>
        <taxon>Pterygota</taxon>
        <taxon>Neoptera</taxon>
        <taxon>Endopterygota</taxon>
        <taxon>Coleoptera</taxon>
        <taxon>Polyphaga</taxon>
        <taxon>Cucujiformia</taxon>
        <taxon>Chrysomeloidea</taxon>
        <taxon>Chrysomelidae</taxon>
        <taxon>Bruchinae</taxon>
        <taxon>Bruchini</taxon>
        <taxon>Acanthoscelides</taxon>
    </lineage>
</organism>
<proteinExistence type="predicted"/>
<dbReference type="OrthoDB" id="6621209at2759"/>
<dbReference type="PANTHER" id="PTHR46289:SF14">
    <property type="entry name" value="DUF4371 DOMAIN-CONTAINING PROTEIN"/>
    <property type="match status" value="1"/>
</dbReference>
<dbReference type="AlphaFoldDB" id="A0A9P0Q9A3"/>
<gene>
    <name evidence="1" type="ORF">ACAOBT_LOCUS34466</name>
</gene>
<dbReference type="EMBL" id="CAKOFQ010008592">
    <property type="protein sequence ID" value="CAH2015035.1"/>
    <property type="molecule type" value="Genomic_DNA"/>
</dbReference>
<dbReference type="InterPro" id="IPR052958">
    <property type="entry name" value="IFN-induced_PKR_regulator"/>
</dbReference>
<keyword evidence="2" id="KW-1185">Reference proteome</keyword>
<sequence length="69" mass="8253">MKTFLLQLIDAYNYGFHLKRIKTWLRSTMLQERLVGLALLYMHSDIKIDVNTILDRFASKNNRRLDLLI</sequence>
<protein>
    <submittedName>
        <fullName evidence="1">Uncharacterized protein</fullName>
    </submittedName>
</protein>
<accession>A0A9P0Q9A3</accession>
<evidence type="ECO:0000313" key="1">
    <source>
        <dbReference type="EMBL" id="CAH2015035.1"/>
    </source>
</evidence>
<reference evidence="1" key="1">
    <citation type="submission" date="2022-03" db="EMBL/GenBank/DDBJ databases">
        <authorList>
            <person name="Sayadi A."/>
        </authorList>
    </citation>
    <scope>NUCLEOTIDE SEQUENCE</scope>
</reference>